<name>A0A956NCZ9_UNCEI</name>
<comment type="caution">
    <text evidence="2">The sequence shown here is derived from an EMBL/GenBank/DDBJ whole genome shotgun (WGS) entry which is preliminary data.</text>
</comment>
<reference evidence="2" key="2">
    <citation type="journal article" date="2021" name="Microbiome">
        <title>Successional dynamics and alternative stable states in a saline activated sludge microbial community over 9 years.</title>
        <authorList>
            <person name="Wang Y."/>
            <person name="Ye J."/>
            <person name="Ju F."/>
            <person name="Liu L."/>
            <person name="Boyd J.A."/>
            <person name="Deng Y."/>
            <person name="Parks D.H."/>
            <person name="Jiang X."/>
            <person name="Yin X."/>
            <person name="Woodcroft B.J."/>
            <person name="Tyson G.W."/>
            <person name="Hugenholtz P."/>
            <person name="Polz M.F."/>
            <person name="Zhang T."/>
        </authorList>
    </citation>
    <scope>NUCLEOTIDE SEQUENCE</scope>
    <source>
        <strain evidence="2">HKST-UBA02</strain>
    </source>
</reference>
<feature type="transmembrane region" description="Helical" evidence="1">
    <location>
        <begin position="20"/>
        <end position="43"/>
    </location>
</feature>
<protein>
    <submittedName>
        <fullName evidence="2">T9SS type A sorting domain-containing protein</fullName>
    </submittedName>
</protein>
<keyword evidence="1" id="KW-1133">Transmembrane helix</keyword>
<accession>A0A956NCZ9</accession>
<dbReference type="NCBIfam" id="TIGR04183">
    <property type="entry name" value="Por_Secre_tail"/>
    <property type="match status" value="1"/>
</dbReference>
<gene>
    <name evidence="2" type="ORF">KDA27_14055</name>
</gene>
<dbReference type="EMBL" id="JAGQHS010000073">
    <property type="protein sequence ID" value="MCA9756924.1"/>
    <property type="molecule type" value="Genomic_DNA"/>
</dbReference>
<dbReference type="Gene3D" id="2.60.40.4070">
    <property type="match status" value="1"/>
</dbReference>
<sequence>MFVEERSPQRAALSSAARVAARHSAAIAVAITVSVSIAAAFLARPSLAATVITGHVTSAGGGDTTSATHSLRTTLGESVIARAVGTLHVVESGFWHDTPGGVTGIDDVSVPIPFAVGLPFPNPSSGHVGILLDLPRTEFVDAEIVGADGRRVAHVAHGQRPSGRHELEWNGVNAYGEPVGSGIYFLRIRTSTHRLERKITVLR</sequence>
<dbReference type="Proteomes" id="UP000739538">
    <property type="component" value="Unassembled WGS sequence"/>
</dbReference>
<proteinExistence type="predicted"/>
<evidence type="ECO:0000256" key="1">
    <source>
        <dbReference type="SAM" id="Phobius"/>
    </source>
</evidence>
<dbReference type="InterPro" id="IPR026444">
    <property type="entry name" value="Secre_tail"/>
</dbReference>
<evidence type="ECO:0000313" key="2">
    <source>
        <dbReference type="EMBL" id="MCA9756924.1"/>
    </source>
</evidence>
<reference evidence="2" key="1">
    <citation type="submission" date="2020-04" db="EMBL/GenBank/DDBJ databases">
        <authorList>
            <person name="Zhang T."/>
        </authorList>
    </citation>
    <scope>NUCLEOTIDE SEQUENCE</scope>
    <source>
        <strain evidence="2">HKST-UBA02</strain>
    </source>
</reference>
<keyword evidence="1" id="KW-0812">Transmembrane</keyword>
<organism evidence="2 3">
    <name type="scientific">Eiseniibacteriota bacterium</name>
    <dbReference type="NCBI Taxonomy" id="2212470"/>
    <lineage>
        <taxon>Bacteria</taxon>
        <taxon>Candidatus Eiseniibacteriota</taxon>
    </lineage>
</organism>
<dbReference type="AlphaFoldDB" id="A0A956NCZ9"/>
<keyword evidence="1" id="KW-0472">Membrane</keyword>
<evidence type="ECO:0000313" key="3">
    <source>
        <dbReference type="Proteomes" id="UP000739538"/>
    </source>
</evidence>